<keyword evidence="1" id="KW-0472">Membrane</keyword>
<name>A0ABT8DFG6_9FLAO</name>
<proteinExistence type="predicted"/>
<dbReference type="InterPro" id="IPR001173">
    <property type="entry name" value="Glyco_trans_2-like"/>
</dbReference>
<dbReference type="GO" id="GO:0016757">
    <property type="term" value="F:glycosyltransferase activity"/>
    <property type="evidence" value="ECO:0007669"/>
    <property type="project" value="UniProtKB-KW"/>
</dbReference>
<dbReference type="PANTHER" id="PTHR22916">
    <property type="entry name" value="GLYCOSYLTRANSFERASE"/>
    <property type="match status" value="1"/>
</dbReference>
<keyword evidence="3" id="KW-0808">Transferase</keyword>
<dbReference type="EC" id="2.4.-.-" evidence="3"/>
<keyword evidence="4" id="KW-1185">Reference proteome</keyword>
<feature type="transmembrane region" description="Helical" evidence="1">
    <location>
        <begin position="271"/>
        <end position="288"/>
    </location>
</feature>
<reference evidence="3 4" key="1">
    <citation type="submission" date="2023-06" db="EMBL/GenBank/DDBJ databases">
        <authorList>
            <person name="Ye Y.-Q."/>
            <person name="Du Z.-J."/>
        </authorList>
    </citation>
    <scope>NUCLEOTIDE SEQUENCE [LARGE SCALE GENOMIC DNA]</scope>
    <source>
        <strain evidence="3 4">SDUM287046</strain>
    </source>
</reference>
<dbReference type="CDD" id="cd00761">
    <property type="entry name" value="Glyco_tranf_GTA_type"/>
    <property type="match status" value="1"/>
</dbReference>
<accession>A0ABT8DFG6</accession>
<organism evidence="3 4">
    <name type="scientific">Aequorivita aurantiaca</name>
    <dbReference type="NCBI Taxonomy" id="3053356"/>
    <lineage>
        <taxon>Bacteria</taxon>
        <taxon>Pseudomonadati</taxon>
        <taxon>Bacteroidota</taxon>
        <taxon>Flavobacteriia</taxon>
        <taxon>Flavobacteriales</taxon>
        <taxon>Flavobacteriaceae</taxon>
        <taxon>Aequorivita</taxon>
    </lineage>
</organism>
<evidence type="ECO:0000259" key="2">
    <source>
        <dbReference type="Pfam" id="PF00535"/>
    </source>
</evidence>
<comment type="caution">
    <text evidence="3">The sequence shown here is derived from an EMBL/GenBank/DDBJ whole genome shotgun (WGS) entry which is preliminary data.</text>
</comment>
<dbReference type="EMBL" id="JAUGQQ010000003">
    <property type="protein sequence ID" value="MDN3723963.1"/>
    <property type="molecule type" value="Genomic_DNA"/>
</dbReference>
<feature type="domain" description="Glycosyltransferase 2-like" evidence="2">
    <location>
        <begin position="5"/>
        <end position="111"/>
    </location>
</feature>
<evidence type="ECO:0000256" key="1">
    <source>
        <dbReference type="SAM" id="Phobius"/>
    </source>
</evidence>
<dbReference type="PANTHER" id="PTHR22916:SF3">
    <property type="entry name" value="UDP-GLCNAC:BETAGAL BETA-1,3-N-ACETYLGLUCOSAMINYLTRANSFERASE-LIKE PROTEIN 1"/>
    <property type="match status" value="1"/>
</dbReference>
<dbReference type="Gene3D" id="3.90.550.10">
    <property type="entry name" value="Spore Coat Polysaccharide Biosynthesis Protein SpsA, Chain A"/>
    <property type="match status" value="1"/>
</dbReference>
<dbReference type="InterPro" id="IPR029044">
    <property type="entry name" value="Nucleotide-diphossugar_trans"/>
</dbReference>
<keyword evidence="3" id="KW-0328">Glycosyltransferase</keyword>
<keyword evidence="1" id="KW-1133">Transmembrane helix</keyword>
<evidence type="ECO:0000313" key="3">
    <source>
        <dbReference type="EMBL" id="MDN3723963.1"/>
    </source>
</evidence>
<gene>
    <name evidence="3" type="ORF">QRD02_06180</name>
</gene>
<protein>
    <submittedName>
        <fullName evidence="3">Glycosyltransferase family A protein</fullName>
        <ecNumber evidence="3">2.4.-.-</ecNumber>
    </submittedName>
</protein>
<keyword evidence="1" id="KW-0812">Transmembrane</keyword>
<dbReference type="Proteomes" id="UP001244787">
    <property type="component" value="Unassembled WGS sequence"/>
</dbReference>
<dbReference type="RefSeq" id="WP_290254057.1">
    <property type="nucleotide sequence ID" value="NZ_JAUGQQ010000003.1"/>
</dbReference>
<evidence type="ECO:0000313" key="4">
    <source>
        <dbReference type="Proteomes" id="UP001244787"/>
    </source>
</evidence>
<sequence>MKTITVFTPTFNRAHLLPRLYKSLLKQSNKDFIWMLIDDGSIDNTRNLVEKWISEAKIEIHYQFKENGGMHTGHNLAYANIKTELNVCIDSDDYMPKDGLEKILHRWNAIEDTSKIAGLIGLDADVHGNIIGTKIPDTLKRGALKKLYTKHKVTGDKKIVLKTEIVKQYPQYPEFPNERLVPLGVLYLMIGHDYDFIYMNEILCIVDYQVDGSSGTILKQYKTSPKGFLYARNIQKKYSSSFWEDLKNSIHIVSSSIFANDMGAIFKGKKAWLNIILFPFGVFLNLYIRLMTW</sequence>
<dbReference type="SUPFAM" id="SSF53448">
    <property type="entry name" value="Nucleotide-diphospho-sugar transferases"/>
    <property type="match status" value="1"/>
</dbReference>
<dbReference type="Pfam" id="PF00535">
    <property type="entry name" value="Glycos_transf_2"/>
    <property type="match status" value="1"/>
</dbReference>